<feature type="domain" description="Metallo-beta-lactamase" evidence="1">
    <location>
        <begin position="10"/>
        <end position="95"/>
    </location>
</feature>
<proteinExistence type="predicted"/>
<dbReference type="InterPro" id="IPR052159">
    <property type="entry name" value="Competence_DNA_uptake"/>
</dbReference>
<dbReference type="PANTHER" id="PTHR30619">
    <property type="entry name" value="DNA INTERNALIZATION/COMPETENCE PROTEIN COMEC/REC2"/>
    <property type="match status" value="1"/>
</dbReference>
<dbReference type="PANTHER" id="PTHR30619:SF1">
    <property type="entry name" value="RECOMBINATION PROTEIN 2"/>
    <property type="match status" value="1"/>
</dbReference>
<gene>
    <name evidence="2" type="ORF">IAA28_10170</name>
</gene>
<dbReference type="InterPro" id="IPR036866">
    <property type="entry name" value="RibonucZ/Hydroxyglut_hydro"/>
</dbReference>
<feature type="non-terminal residue" evidence="2">
    <location>
        <position position="223"/>
    </location>
</feature>
<sequence>MSGIYAFPFGQADCFLTELEEGGQTTYILIDGGSRLWPGAPLSYYLEERGVDQLDLMIQTHLHQDHLGWLADGAQGTRVRRAVLPARSAKLWPVLETFENREPAADCREQARLEKILREQWADVRYACEMEDFASLPAGGWTMTLIWPSRHVFLPFSSAVMERQMGRGTAGREERWEERLISQINGDSSVWLLHRDGRQLALFCGDCFEELFLDRYELFVRQA</sequence>
<dbReference type="AlphaFoldDB" id="A0A9D2AXV3"/>
<name>A0A9D2AXV3_9FIRM</name>
<comment type="caution">
    <text evidence="2">The sequence shown here is derived from an EMBL/GenBank/DDBJ whole genome shotgun (WGS) entry which is preliminary data.</text>
</comment>
<evidence type="ECO:0000313" key="2">
    <source>
        <dbReference type="EMBL" id="HIX53154.1"/>
    </source>
</evidence>
<evidence type="ECO:0000259" key="1">
    <source>
        <dbReference type="Pfam" id="PF00753"/>
    </source>
</evidence>
<dbReference type="EMBL" id="DXEU01000184">
    <property type="protein sequence ID" value="HIX53154.1"/>
    <property type="molecule type" value="Genomic_DNA"/>
</dbReference>
<protein>
    <submittedName>
        <fullName evidence="2">MBL fold metallo-hydrolase</fullName>
    </submittedName>
</protein>
<dbReference type="SUPFAM" id="SSF56281">
    <property type="entry name" value="Metallo-hydrolase/oxidoreductase"/>
    <property type="match status" value="1"/>
</dbReference>
<dbReference type="Pfam" id="PF00753">
    <property type="entry name" value="Lactamase_B"/>
    <property type="match status" value="1"/>
</dbReference>
<dbReference type="Gene3D" id="3.60.15.10">
    <property type="entry name" value="Ribonuclease Z/Hydroxyacylglutathione hydrolase-like"/>
    <property type="match status" value="1"/>
</dbReference>
<dbReference type="Proteomes" id="UP000886780">
    <property type="component" value="Unassembled WGS sequence"/>
</dbReference>
<reference evidence="2" key="2">
    <citation type="submission" date="2021-04" db="EMBL/GenBank/DDBJ databases">
        <authorList>
            <person name="Gilroy R."/>
        </authorList>
    </citation>
    <scope>NUCLEOTIDE SEQUENCE</scope>
    <source>
        <strain evidence="2">ChiGjej4B4-12881</strain>
    </source>
</reference>
<organism evidence="2 3">
    <name type="scientific">Candidatus Lachnoclostridium stercoripullorum</name>
    <dbReference type="NCBI Taxonomy" id="2838635"/>
    <lineage>
        <taxon>Bacteria</taxon>
        <taxon>Bacillati</taxon>
        <taxon>Bacillota</taxon>
        <taxon>Clostridia</taxon>
        <taxon>Lachnospirales</taxon>
        <taxon>Lachnospiraceae</taxon>
    </lineage>
</organism>
<accession>A0A9D2AXV3</accession>
<reference evidence="2" key="1">
    <citation type="journal article" date="2021" name="PeerJ">
        <title>Extensive microbial diversity within the chicken gut microbiome revealed by metagenomics and culture.</title>
        <authorList>
            <person name="Gilroy R."/>
            <person name="Ravi A."/>
            <person name="Getino M."/>
            <person name="Pursley I."/>
            <person name="Horton D.L."/>
            <person name="Alikhan N.F."/>
            <person name="Baker D."/>
            <person name="Gharbi K."/>
            <person name="Hall N."/>
            <person name="Watson M."/>
            <person name="Adriaenssens E.M."/>
            <person name="Foster-Nyarko E."/>
            <person name="Jarju S."/>
            <person name="Secka A."/>
            <person name="Antonio M."/>
            <person name="Oren A."/>
            <person name="Chaudhuri R.R."/>
            <person name="La Ragione R."/>
            <person name="Hildebrand F."/>
            <person name="Pallen M.J."/>
        </authorList>
    </citation>
    <scope>NUCLEOTIDE SEQUENCE</scope>
    <source>
        <strain evidence="2">ChiGjej4B4-12881</strain>
    </source>
</reference>
<dbReference type="InterPro" id="IPR001279">
    <property type="entry name" value="Metallo-B-lactamas"/>
</dbReference>
<evidence type="ECO:0000313" key="3">
    <source>
        <dbReference type="Proteomes" id="UP000886780"/>
    </source>
</evidence>